<feature type="region of interest" description="Disordered" evidence="1">
    <location>
        <begin position="1"/>
        <end position="24"/>
    </location>
</feature>
<sequence>MLENGSFLRNCCEEEPAGDGGDPGAPPARAAWLVTALSSVLIFTTVVDVIGSLLVIISVLKNRKLRNSGKVAGRMCTE</sequence>
<keyword evidence="2" id="KW-0812">Transmembrane</keyword>
<gene>
    <name evidence="3" type="ORF">NDU88_001484</name>
</gene>
<accession>A0AAV7NEC6</accession>
<protein>
    <submittedName>
        <fullName evidence="3">Uncharacterized protein</fullName>
    </submittedName>
</protein>
<organism evidence="3 4">
    <name type="scientific">Pleurodeles waltl</name>
    <name type="common">Iberian ribbed newt</name>
    <dbReference type="NCBI Taxonomy" id="8319"/>
    <lineage>
        <taxon>Eukaryota</taxon>
        <taxon>Metazoa</taxon>
        <taxon>Chordata</taxon>
        <taxon>Craniata</taxon>
        <taxon>Vertebrata</taxon>
        <taxon>Euteleostomi</taxon>
        <taxon>Amphibia</taxon>
        <taxon>Batrachia</taxon>
        <taxon>Caudata</taxon>
        <taxon>Salamandroidea</taxon>
        <taxon>Salamandridae</taxon>
        <taxon>Pleurodelinae</taxon>
        <taxon>Pleurodeles</taxon>
    </lineage>
</organism>
<keyword evidence="2" id="KW-1133">Transmembrane helix</keyword>
<keyword evidence="2" id="KW-0472">Membrane</keyword>
<evidence type="ECO:0000313" key="4">
    <source>
        <dbReference type="Proteomes" id="UP001066276"/>
    </source>
</evidence>
<feature type="transmembrane region" description="Helical" evidence="2">
    <location>
        <begin position="30"/>
        <end position="60"/>
    </location>
</feature>
<reference evidence="3" key="1">
    <citation type="journal article" date="2022" name="bioRxiv">
        <title>Sequencing and chromosome-scale assembly of the giantPleurodeles waltlgenome.</title>
        <authorList>
            <person name="Brown T."/>
            <person name="Elewa A."/>
            <person name="Iarovenko S."/>
            <person name="Subramanian E."/>
            <person name="Araus A.J."/>
            <person name="Petzold A."/>
            <person name="Susuki M."/>
            <person name="Suzuki K.-i.T."/>
            <person name="Hayashi T."/>
            <person name="Toyoda A."/>
            <person name="Oliveira C."/>
            <person name="Osipova E."/>
            <person name="Leigh N.D."/>
            <person name="Simon A."/>
            <person name="Yun M.H."/>
        </authorList>
    </citation>
    <scope>NUCLEOTIDE SEQUENCE</scope>
    <source>
        <strain evidence="3">20211129_DDA</strain>
        <tissue evidence="3">Liver</tissue>
    </source>
</reference>
<dbReference type="AlphaFoldDB" id="A0AAV7NEC6"/>
<dbReference type="EMBL" id="JANPWB010000012">
    <property type="protein sequence ID" value="KAJ1113230.1"/>
    <property type="molecule type" value="Genomic_DNA"/>
</dbReference>
<keyword evidence="4" id="KW-1185">Reference proteome</keyword>
<dbReference type="Proteomes" id="UP001066276">
    <property type="component" value="Chromosome 8"/>
</dbReference>
<comment type="caution">
    <text evidence="3">The sequence shown here is derived from an EMBL/GenBank/DDBJ whole genome shotgun (WGS) entry which is preliminary data.</text>
</comment>
<name>A0AAV7NEC6_PLEWA</name>
<evidence type="ECO:0000256" key="1">
    <source>
        <dbReference type="SAM" id="MobiDB-lite"/>
    </source>
</evidence>
<evidence type="ECO:0000256" key="2">
    <source>
        <dbReference type="SAM" id="Phobius"/>
    </source>
</evidence>
<proteinExistence type="predicted"/>
<evidence type="ECO:0000313" key="3">
    <source>
        <dbReference type="EMBL" id="KAJ1113230.1"/>
    </source>
</evidence>